<protein>
    <submittedName>
        <fullName evidence="1">Uncharacterized protein</fullName>
    </submittedName>
</protein>
<reference evidence="1" key="1">
    <citation type="submission" date="2013-04" db="EMBL/GenBank/DDBJ databases">
        <authorList>
            <person name="Harkins D.M."/>
            <person name="Durkin A.S."/>
            <person name="Selengut J.D."/>
            <person name="Sanka R."/>
            <person name="DePew J."/>
            <person name="Purushe J."/>
            <person name="Ahmed A."/>
            <person name="van der Linden H."/>
            <person name="Goris M.G.A."/>
            <person name="Hartskeerl R.A."/>
            <person name="Vinetz J.M."/>
            <person name="Sutton G.G."/>
            <person name="Nelson W.C."/>
            <person name="Fouts D.E."/>
        </authorList>
    </citation>
    <scope>NUCLEOTIDE SEQUENCE [LARGE SCALE GENOMIC DNA]</scope>
    <source>
        <strain evidence="1">BUT 6</strain>
    </source>
</reference>
<accession>S3UYC3</accession>
<dbReference type="InterPro" id="IPR029058">
    <property type="entry name" value="AB_hydrolase_fold"/>
</dbReference>
<sequence length="136" mass="15893">MSVPPLSIFLRNLLVHPTQLLRSWYILFFQLRFGIPERAIPKPNGGLLRKLWKDWSPGWNFPENRFQEILQTLSEPTRLKTALGYYRGLITPDPFPTGIEVEDYYFVKFKCRPSCYPATGIVAFIHLPFPGWILHS</sequence>
<dbReference type="Proteomes" id="UP000014540">
    <property type="component" value="Unassembled WGS sequence"/>
</dbReference>
<dbReference type="Gene3D" id="3.40.50.1820">
    <property type="entry name" value="alpha/beta hydrolase"/>
    <property type="match status" value="1"/>
</dbReference>
<dbReference type="STRING" id="1193011.LEP1GSC058_2095"/>
<dbReference type="EMBL" id="AKWZ02000003">
    <property type="protein sequence ID" value="EPG75421.1"/>
    <property type="molecule type" value="Genomic_DNA"/>
</dbReference>
<dbReference type="AlphaFoldDB" id="S3UYC3"/>
<gene>
    <name evidence="1" type="ORF">LEP1GSC058_2095</name>
</gene>
<keyword evidence="2" id="KW-1185">Reference proteome</keyword>
<organism evidence="1 2">
    <name type="scientific">Leptospira fainei serovar Hurstbridge str. BUT 6</name>
    <dbReference type="NCBI Taxonomy" id="1193011"/>
    <lineage>
        <taxon>Bacteria</taxon>
        <taxon>Pseudomonadati</taxon>
        <taxon>Spirochaetota</taxon>
        <taxon>Spirochaetia</taxon>
        <taxon>Leptospirales</taxon>
        <taxon>Leptospiraceae</taxon>
        <taxon>Leptospira</taxon>
    </lineage>
</organism>
<name>S3UYC3_9LEPT</name>
<proteinExistence type="predicted"/>
<dbReference type="RefSeq" id="WP_016548509.1">
    <property type="nucleotide sequence ID" value="NZ_AKWZ02000003.1"/>
</dbReference>
<comment type="caution">
    <text evidence="1">The sequence shown here is derived from an EMBL/GenBank/DDBJ whole genome shotgun (WGS) entry which is preliminary data.</text>
</comment>
<evidence type="ECO:0000313" key="1">
    <source>
        <dbReference type="EMBL" id="EPG75421.1"/>
    </source>
</evidence>
<evidence type="ECO:0000313" key="2">
    <source>
        <dbReference type="Proteomes" id="UP000014540"/>
    </source>
</evidence>